<evidence type="ECO:0000259" key="2">
    <source>
        <dbReference type="PROSITE" id="PS50937"/>
    </source>
</evidence>
<dbReference type="PROSITE" id="PS50937">
    <property type="entry name" value="HTH_MERR_2"/>
    <property type="match status" value="1"/>
</dbReference>
<dbReference type="PANTHER" id="PTHR30204">
    <property type="entry name" value="REDOX-CYCLING DRUG-SENSING TRANSCRIPTIONAL ACTIVATOR SOXR"/>
    <property type="match status" value="1"/>
</dbReference>
<dbReference type="RefSeq" id="WP_380320425.1">
    <property type="nucleotide sequence ID" value="NZ_JBHYPW010000011.1"/>
</dbReference>
<proteinExistence type="predicted"/>
<dbReference type="EMBL" id="JBHYPX010000005">
    <property type="protein sequence ID" value="MFE1351240.1"/>
    <property type="molecule type" value="Genomic_DNA"/>
</dbReference>
<dbReference type="InterPro" id="IPR003759">
    <property type="entry name" value="Cbl-bd_cap"/>
</dbReference>
<evidence type="ECO:0000256" key="1">
    <source>
        <dbReference type="ARBA" id="ARBA00023125"/>
    </source>
</evidence>
<dbReference type="Gene3D" id="3.40.50.280">
    <property type="entry name" value="Cobalamin-binding domain"/>
    <property type="match status" value="1"/>
</dbReference>
<keyword evidence="1" id="KW-0238">DNA-binding</keyword>
<feature type="domain" description="HTH merR-type" evidence="2">
    <location>
        <begin position="11"/>
        <end position="78"/>
    </location>
</feature>
<dbReference type="Gene3D" id="1.10.1660.10">
    <property type="match status" value="1"/>
</dbReference>
<dbReference type="Pfam" id="PF13411">
    <property type="entry name" value="MerR_1"/>
    <property type="match status" value="1"/>
</dbReference>
<keyword evidence="4" id="KW-1185">Reference proteome</keyword>
<comment type="caution">
    <text evidence="3">The sequence shown here is derived from an EMBL/GenBank/DDBJ whole genome shotgun (WGS) entry which is preliminary data.</text>
</comment>
<dbReference type="SUPFAM" id="SSF46955">
    <property type="entry name" value="Putative DNA-binding domain"/>
    <property type="match status" value="1"/>
</dbReference>
<dbReference type="SMART" id="SM00422">
    <property type="entry name" value="HTH_MERR"/>
    <property type="match status" value="1"/>
</dbReference>
<dbReference type="SUPFAM" id="SSF52242">
    <property type="entry name" value="Cobalamin (vitamin B12)-binding domain"/>
    <property type="match status" value="1"/>
</dbReference>
<gene>
    <name evidence="3" type="ORF">ACFW6T_04540</name>
</gene>
<reference evidence="3 4" key="1">
    <citation type="submission" date="2024-09" db="EMBL/GenBank/DDBJ databases">
        <title>The Natural Products Discovery Center: Release of the First 8490 Sequenced Strains for Exploring Actinobacteria Biosynthetic Diversity.</title>
        <authorList>
            <person name="Kalkreuter E."/>
            <person name="Kautsar S.A."/>
            <person name="Yang D."/>
            <person name="Bader C.D."/>
            <person name="Teijaro C.N."/>
            <person name="Fluegel L."/>
            <person name="Davis C.M."/>
            <person name="Simpson J.R."/>
            <person name="Lauterbach L."/>
            <person name="Steele A.D."/>
            <person name="Gui C."/>
            <person name="Meng S."/>
            <person name="Li G."/>
            <person name="Viehrig K."/>
            <person name="Ye F."/>
            <person name="Su P."/>
            <person name="Kiefer A.F."/>
            <person name="Nichols A."/>
            <person name="Cepeda A.J."/>
            <person name="Yan W."/>
            <person name="Fan B."/>
            <person name="Jiang Y."/>
            <person name="Adhikari A."/>
            <person name="Zheng C.-J."/>
            <person name="Schuster L."/>
            <person name="Cowan T.M."/>
            <person name="Smanski M.J."/>
            <person name="Chevrette M.G."/>
            <person name="De Carvalho L.P.S."/>
            <person name="Shen B."/>
        </authorList>
    </citation>
    <scope>NUCLEOTIDE SEQUENCE [LARGE SCALE GENOMIC DNA]</scope>
    <source>
        <strain evidence="3 4">NPDC058753</strain>
    </source>
</reference>
<dbReference type="Pfam" id="PF02607">
    <property type="entry name" value="B12-binding_2"/>
    <property type="match status" value="1"/>
</dbReference>
<organism evidence="3 4">
    <name type="scientific">Kitasatospora phosalacinea</name>
    <dbReference type="NCBI Taxonomy" id="2065"/>
    <lineage>
        <taxon>Bacteria</taxon>
        <taxon>Bacillati</taxon>
        <taxon>Actinomycetota</taxon>
        <taxon>Actinomycetes</taxon>
        <taxon>Kitasatosporales</taxon>
        <taxon>Streptomycetaceae</taxon>
        <taxon>Kitasatospora</taxon>
    </lineage>
</organism>
<sequence>MSELPPEAGASTGSVARLLGVSPATVRSWERRYGIGPAEREAGRHRRWTARDVAVLEAMCRLTARGVPPAEAARLAPGLAGPAAPPPVAPPQVAAAPPGAAPPVAAPPEVRGLARAARRLDGPEVARLLHASVDRLGAVAAWTDVMTPALRAAGRRWAAGGDERYVEVEHLLSWHVSSALRRVAEPPAGAAGPPVLLAAMPGEQHTLPLEAVAAALAERGLPFRIFGAALPAGALAEAVRRTGPAAVLLWSQTRATADPAPVRTVAATAWGARGARVRPVLLAAGPGWHRAARPPGTLAPRDLPGALDLLARALGS</sequence>
<dbReference type="PANTHER" id="PTHR30204:SF97">
    <property type="entry name" value="MERR FAMILY REGULATORY PROTEIN"/>
    <property type="match status" value="1"/>
</dbReference>
<dbReference type="InterPro" id="IPR036594">
    <property type="entry name" value="Meth_synthase_dom"/>
</dbReference>
<dbReference type="InterPro" id="IPR000551">
    <property type="entry name" value="MerR-type_HTH_dom"/>
</dbReference>
<dbReference type="InterPro" id="IPR047057">
    <property type="entry name" value="MerR_fam"/>
</dbReference>
<evidence type="ECO:0000313" key="3">
    <source>
        <dbReference type="EMBL" id="MFE1351240.1"/>
    </source>
</evidence>
<evidence type="ECO:0000313" key="4">
    <source>
        <dbReference type="Proteomes" id="UP001599542"/>
    </source>
</evidence>
<dbReference type="Proteomes" id="UP001599542">
    <property type="component" value="Unassembled WGS sequence"/>
</dbReference>
<dbReference type="InterPro" id="IPR009061">
    <property type="entry name" value="DNA-bd_dom_put_sf"/>
</dbReference>
<name>A0ABW6GET0_9ACTN</name>
<dbReference type="InterPro" id="IPR036724">
    <property type="entry name" value="Cobalamin-bd_sf"/>
</dbReference>
<dbReference type="Gene3D" id="1.10.1240.10">
    <property type="entry name" value="Methionine synthase domain"/>
    <property type="match status" value="1"/>
</dbReference>
<protein>
    <submittedName>
        <fullName evidence="3">MerR family transcriptional regulator</fullName>
    </submittedName>
</protein>
<accession>A0ABW6GET0</accession>